<evidence type="ECO:0000313" key="2">
    <source>
        <dbReference type="EMBL" id="NYJ03130.1"/>
    </source>
</evidence>
<organism evidence="2 3">
    <name type="scientific">Nocardioides thalensis</name>
    <dbReference type="NCBI Taxonomy" id="1914755"/>
    <lineage>
        <taxon>Bacteria</taxon>
        <taxon>Bacillati</taxon>
        <taxon>Actinomycetota</taxon>
        <taxon>Actinomycetes</taxon>
        <taxon>Propionibacteriales</taxon>
        <taxon>Nocardioidaceae</taxon>
        <taxon>Nocardioides</taxon>
    </lineage>
</organism>
<accession>A0A853C4V2</accession>
<dbReference type="AlphaFoldDB" id="A0A853C4V2"/>
<keyword evidence="3" id="KW-1185">Reference proteome</keyword>
<dbReference type="Proteomes" id="UP000530424">
    <property type="component" value="Unassembled WGS sequence"/>
</dbReference>
<reference evidence="2 3" key="1">
    <citation type="submission" date="2020-07" db="EMBL/GenBank/DDBJ databases">
        <title>Sequencing the genomes of 1000 actinobacteria strains.</title>
        <authorList>
            <person name="Klenk H.-P."/>
        </authorList>
    </citation>
    <scope>NUCLEOTIDE SEQUENCE [LARGE SCALE GENOMIC DNA]</scope>
    <source>
        <strain evidence="2 3">DSM 103833</strain>
    </source>
</reference>
<protein>
    <submittedName>
        <fullName evidence="2">Uncharacterized protein</fullName>
    </submittedName>
</protein>
<keyword evidence="1" id="KW-0472">Membrane</keyword>
<sequence>MTDPRIVEPQRVVPPTSDGGCGDHVFWCWKRITGTVLLTLLVLAGVVALVWWLR</sequence>
<gene>
    <name evidence="2" type="ORF">HNR19_003828</name>
</gene>
<name>A0A853C4V2_9ACTN</name>
<keyword evidence="1" id="KW-0812">Transmembrane</keyword>
<evidence type="ECO:0000313" key="3">
    <source>
        <dbReference type="Proteomes" id="UP000530424"/>
    </source>
</evidence>
<feature type="transmembrane region" description="Helical" evidence="1">
    <location>
        <begin position="32"/>
        <end position="53"/>
    </location>
</feature>
<keyword evidence="1" id="KW-1133">Transmembrane helix</keyword>
<evidence type="ECO:0000256" key="1">
    <source>
        <dbReference type="SAM" id="Phobius"/>
    </source>
</evidence>
<dbReference type="RefSeq" id="WP_179669414.1">
    <property type="nucleotide sequence ID" value="NZ_JACCFP010000001.1"/>
</dbReference>
<proteinExistence type="predicted"/>
<dbReference type="EMBL" id="JACCFP010000001">
    <property type="protein sequence ID" value="NYJ03130.1"/>
    <property type="molecule type" value="Genomic_DNA"/>
</dbReference>
<comment type="caution">
    <text evidence="2">The sequence shown here is derived from an EMBL/GenBank/DDBJ whole genome shotgun (WGS) entry which is preliminary data.</text>
</comment>